<name>A0A4R8DJ83_9BACT</name>
<dbReference type="GO" id="GO:0019825">
    <property type="term" value="F:oxygen binding"/>
    <property type="evidence" value="ECO:0007669"/>
    <property type="project" value="InterPro"/>
</dbReference>
<evidence type="ECO:0000313" key="1">
    <source>
        <dbReference type="EMBL" id="TDW97578.1"/>
    </source>
</evidence>
<dbReference type="GO" id="GO:0020037">
    <property type="term" value="F:heme binding"/>
    <property type="evidence" value="ECO:0007669"/>
    <property type="project" value="InterPro"/>
</dbReference>
<reference evidence="1 2" key="1">
    <citation type="submission" date="2019-03" db="EMBL/GenBank/DDBJ databases">
        <title>Genomic Encyclopedia of Type Strains, Phase IV (KMG-IV): sequencing the most valuable type-strain genomes for metagenomic binning, comparative biology and taxonomic classification.</title>
        <authorList>
            <person name="Goeker M."/>
        </authorList>
    </citation>
    <scope>NUCLEOTIDE SEQUENCE [LARGE SCALE GENOMIC DNA]</scope>
    <source>
        <strain evidence="1 2">DSM 100059</strain>
    </source>
</reference>
<dbReference type="SUPFAM" id="SSF46458">
    <property type="entry name" value="Globin-like"/>
    <property type="match status" value="1"/>
</dbReference>
<dbReference type="CDD" id="cd08916">
    <property type="entry name" value="TrHb3_P"/>
    <property type="match status" value="1"/>
</dbReference>
<protein>
    <submittedName>
        <fullName evidence="1">Hemoglobin</fullName>
    </submittedName>
</protein>
<organism evidence="1 2">
    <name type="scientific">Dinghuibacter silviterrae</name>
    <dbReference type="NCBI Taxonomy" id="1539049"/>
    <lineage>
        <taxon>Bacteria</taxon>
        <taxon>Pseudomonadati</taxon>
        <taxon>Bacteroidota</taxon>
        <taxon>Chitinophagia</taxon>
        <taxon>Chitinophagales</taxon>
        <taxon>Chitinophagaceae</taxon>
        <taxon>Dinghuibacter</taxon>
    </lineage>
</organism>
<proteinExistence type="predicted"/>
<dbReference type="InterPro" id="IPR012292">
    <property type="entry name" value="Globin/Proto"/>
</dbReference>
<dbReference type="RefSeq" id="WP_134000058.1">
    <property type="nucleotide sequence ID" value="NZ_SODV01000002.1"/>
</dbReference>
<accession>A0A4R8DJ83</accession>
<gene>
    <name evidence="1" type="ORF">EDB95_5428</name>
</gene>
<dbReference type="Gene3D" id="1.10.490.10">
    <property type="entry name" value="Globins"/>
    <property type="match status" value="1"/>
</dbReference>
<dbReference type="Proteomes" id="UP000294498">
    <property type="component" value="Unassembled WGS sequence"/>
</dbReference>
<comment type="caution">
    <text evidence="1">The sequence shown here is derived from an EMBL/GenBank/DDBJ whole genome shotgun (WGS) entry which is preliminary data.</text>
</comment>
<keyword evidence="2" id="KW-1185">Reference proteome</keyword>
<dbReference type="EMBL" id="SODV01000002">
    <property type="protein sequence ID" value="TDW97578.1"/>
    <property type="molecule type" value="Genomic_DNA"/>
</dbReference>
<dbReference type="InterPro" id="IPR009050">
    <property type="entry name" value="Globin-like_sf"/>
</dbReference>
<evidence type="ECO:0000313" key="2">
    <source>
        <dbReference type="Proteomes" id="UP000294498"/>
    </source>
</evidence>
<sequence length="126" mass="14969">MHDIQTLPDIQLLVDAFYGKVRRHPLIGPVFEAVVQDNWPHHLEKMYRFWQTVLLEEHTYFGSPFPPHLKMGLEKPHFDAWLGLWKETVGELYEGEKADEALWRADKMAEMFRSKIDFFRNNTAIL</sequence>
<dbReference type="AlphaFoldDB" id="A0A4R8DJ83"/>
<dbReference type="OrthoDB" id="25954at2"/>